<evidence type="ECO:0000256" key="6">
    <source>
        <dbReference type="ARBA" id="ARBA00023306"/>
    </source>
</evidence>
<organism evidence="10 11">
    <name type="scientific">Microthlaspi erraticum</name>
    <dbReference type="NCBI Taxonomy" id="1685480"/>
    <lineage>
        <taxon>Eukaryota</taxon>
        <taxon>Viridiplantae</taxon>
        <taxon>Streptophyta</taxon>
        <taxon>Embryophyta</taxon>
        <taxon>Tracheophyta</taxon>
        <taxon>Spermatophyta</taxon>
        <taxon>Magnoliopsida</taxon>
        <taxon>eudicotyledons</taxon>
        <taxon>Gunneridae</taxon>
        <taxon>Pentapetalae</taxon>
        <taxon>rosids</taxon>
        <taxon>malvids</taxon>
        <taxon>Brassicales</taxon>
        <taxon>Brassicaceae</taxon>
        <taxon>Coluteocarpeae</taxon>
        <taxon>Microthlaspi</taxon>
    </lineage>
</organism>
<keyword evidence="5" id="KW-0539">Nucleus</keyword>
<protein>
    <submittedName>
        <fullName evidence="10">Uncharacterized protein</fullName>
    </submittedName>
</protein>
<sequence length="225" mass="25092">MESYLNAPQGFLLCCHGSTIGAGPTLSSTIHSSVKQIVDSSFRLLRGSVSLYKDHMRRGRSRQFRRFQEQFGKHVPVSRKSLEQTEIGRGITQSSSELSPPGMMKMENAKDESGFVDSLEKLLKQCQGTGAHIDELGACVYPPQEISKMKQAVEVIEGNVDEFEAEVERLQSSSDAFSGACGKLRRSIKHMETELDKRCEDEVVVEMQNVTLGSYKSLDFFAIFL</sequence>
<keyword evidence="11" id="KW-1185">Reference proteome</keyword>
<dbReference type="GO" id="GO:0005737">
    <property type="term" value="C:cytoplasm"/>
    <property type="evidence" value="ECO:0007669"/>
    <property type="project" value="UniProtKB-SubCell"/>
</dbReference>
<evidence type="ECO:0000256" key="7">
    <source>
        <dbReference type="SAM" id="Coils"/>
    </source>
</evidence>
<evidence type="ECO:0000313" key="11">
    <source>
        <dbReference type="Proteomes" id="UP000467841"/>
    </source>
</evidence>
<dbReference type="AlphaFoldDB" id="A0A6D2IZN1"/>
<evidence type="ECO:0000259" key="8">
    <source>
        <dbReference type="Pfam" id="PF13324"/>
    </source>
</evidence>
<dbReference type="InterPro" id="IPR049318">
    <property type="entry name" value="GCIP_C"/>
</dbReference>
<evidence type="ECO:0000256" key="3">
    <source>
        <dbReference type="ARBA" id="ARBA00008940"/>
    </source>
</evidence>
<dbReference type="OrthoDB" id="41588at2759"/>
<dbReference type="Pfam" id="PF13324">
    <property type="entry name" value="GCIP_N"/>
    <property type="match status" value="1"/>
</dbReference>
<comment type="similarity">
    <text evidence="3">Belongs to the CCNDBP1 family.</text>
</comment>
<evidence type="ECO:0000313" key="10">
    <source>
        <dbReference type="EMBL" id="CAA7036106.1"/>
    </source>
</evidence>
<feature type="domain" description="Cyclin-D1-binding protein 1-like N-terminal" evidence="8">
    <location>
        <begin position="1"/>
        <end position="54"/>
    </location>
</feature>
<evidence type="ECO:0000256" key="5">
    <source>
        <dbReference type="ARBA" id="ARBA00023242"/>
    </source>
</evidence>
<comment type="caution">
    <text evidence="10">The sequence shown here is derived from an EMBL/GenBank/DDBJ whole genome shotgun (WGS) entry which is preliminary data.</text>
</comment>
<dbReference type="Pfam" id="PF20936">
    <property type="entry name" value="GCIP_C"/>
    <property type="match status" value="1"/>
</dbReference>
<feature type="domain" description="Cyclin-D1-binding protein 1-like C-terminal" evidence="9">
    <location>
        <begin position="107"/>
        <end position="163"/>
    </location>
</feature>
<feature type="coiled-coil region" evidence="7">
    <location>
        <begin position="146"/>
        <end position="173"/>
    </location>
</feature>
<keyword evidence="6" id="KW-0131">Cell cycle</keyword>
<reference evidence="10" key="1">
    <citation type="submission" date="2020-01" db="EMBL/GenBank/DDBJ databases">
        <authorList>
            <person name="Mishra B."/>
        </authorList>
    </citation>
    <scope>NUCLEOTIDE SEQUENCE [LARGE SCALE GENOMIC DNA]</scope>
</reference>
<dbReference type="PANTHER" id="PTHR15492:SF1">
    <property type="entry name" value="CYCLIN-D1-BINDING PROTEIN 1"/>
    <property type="match status" value="1"/>
</dbReference>
<dbReference type="Proteomes" id="UP000467841">
    <property type="component" value="Unassembled WGS sequence"/>
</dbReference>
<dbReference type="EMBL" id="CACVBM020001163">
    <property type="protein sequence ID" value="CAA7036106.1"/>
    <property type="molecule type" value="Genomic_DNA"/>
</dbReference>
<evidence type="ECO:0000256" key="4">
    <source>
        <dbReference type="ARBA" id="ARBA00022490"/>
    </source>
</evidence>
<evidence type="ECO:0000256" key="2">
    <source>
        <dbReference type="ARBA" id="ARBA00004496"/>
    </source>
</evidence>
<evidence type="ECO:0000256" key="1">
    <source>
        <dbReference type="ARBA" id="ARBA00004123"/>
    </source>
</evidence>
<keyword evidence="4" id="KW-0963">Cytoplasm</keyword>
<evidence type="ECO:0000259" key="9">
    <source>
        <dbReference type="Pfam" id="PF20936"/>
    </source>
</evidence>
<proteinExistence type="inferred from homology"/>
<dbReference type="InterPro" id="IPR026907">
    <property type="entry name" value="GCIP-like"/>
</dbReference>
<gene>
    <name evidence="10" type="ORF">MERR_LOCUS23341</name>
</gene>
<accession>A0A6D2IZN1</accession>
<dbReference type="InterPro" id="IPR049317">
    <property type="entry name" value="GCIP-like_N"/>
</dbReference>
<dbReference type="PANTHER" id="PTHR15492">
    <property type="entry name" value="CYCLIN D1-BINDING PROTEIN 1"/>
    <property type="match status" value="1"/>
</dbReference>
<dbReference type="Gene3D" id="1.20.1410.10">
    <property type="entry name" value="I/LWEQ domain"/>
    <property type="match status" value="1"/>
</dbReference>
<keyword evidence="7" id="KW-0175">Coiled coil</keyword>
<name>A0A6D2IZN1_9BRAS</name>
<dbReference type="GO" id="GO:0005634">
    <property type="term" value="C:nucleus"/>
    <property type="evidence" value="ECO:0007669"/>
    <property type="project" value="UniProtKB-SubCell"/>
</dbReference>
<comment type="subcellular location">
    <subcellularLocation>
        <location evidence="2">Cytoplasm</location>
    </subcellularLocation>
    <subcellularLocation>
        <location evidence="1">Nucleus</location>
    </subcellularLocation>
</comment>